<keyword evidence="2" id="KW-1185">Reference proteome</keyword>
<sequence length="108" mass="11867">SLWLPRLECSGTILVHCNLCCPGSGDSPASASQVAGITDTCDHTQLIFVDFSRDGVSPSWPGWSCTHLVIHLPRPPKVICLTFNETINCSNTLHKYLVVKLIRCCKNK</sequence>
<dbReference type="PANTHER" id="PTHR12138:SF162">
    <property type="entry name" value="CHROMOSOME UNDETERMINED SCAFFOLD_275, WHOLE GENOME SHOTGUN SEQUENCE"/>
    <property type="match status" value="1"/>
</dbReference>
<evidence type="ECO:0000313" key="2">
    <source>
        <dbReference type="Proteomes" id="UP000233100"/>
    </source>
</evidence>
<reference evidence="1" key="2">
    <citation type="submission" date="2025-08" db="UniProtKB">
        <authorList>
            <consortium name="Ensembl"/>
        </authorList>
    </citation>
    <scope>IDENTIFICATION</scope>
</reference>
<accession>A0A7N9CHX8</accession>
<dbReference type="Proteomes" id="UP000233100">
    <property type="component" value="Chromosome 6"/>
</dbReference>
<dbReference type="Ensembl" id="ENSMFAT00000086243.1">
    <property type="protein sequence ID" value="ENSMFAP00000052119.1"/>
    <property type="gene ID" value="ENSMFAG00000055139.1"/>
</dbReference>
<evidence type="ECO:0000313" key="1">
    <source>
        <dbReference type="Ensembl" id="ENSMFAP00000052119.1"/>
    </source>
</evidence>
<dbReference type="PANTHER" id="PTHR12138">
    <property type="entry name" value="PRIMATE-EXPANDED PROTEIN FAMILY"/>
    <property type="match status" value="1"/>
</dbReference>
<protein>
    <submittedName>
        <fullName evidence="1">Uncharacterized protein</fullName>
    </submittedName>
</protein>
<name>A0A7N9CHX8_MACFA</name>
<organism evidence="1 2">
    <name type="scientific">Macaca fascicularis</name>
    <name type="common">Crab-eating macaque</name>
    <name type="synonym">Cynomolgus monkey</name>
    <dbReference type="NCBI Taxonomy" id="9541"/>
    <lineage>
        <taxon>Eukaryota</taxon>
        <taxon>Metazoa</taxon>
        <taxon>Chordata</taxon>
        <taxon>Craniata</taxon>
        <taxon>Vertebrata</taxon>
        <taxon>Euteleostomi</taxon>
        <taxon>Mammalia</taxon>
        <taxon>Eutheria</taxon>
        <taxon>Euarchontoglires</taxon>
        <taxon>Primates</taxon>
        <taxon>Haplorrhini</taxon>
        <taxon>Catarrhini</taxon>
        <taxon>Cercopithecidae</taxon>
        <taxon>Cercopithecinae</taxon>
        <taxon>Macaca</taxon>
    </lineage>
</organism>
<reference evidence="1" key="3">
    <citation type="submission" date="2025-09" db="UniProtKB">
        <authorList>
            <consortium name="Ensembl"/>
        </authorList>
    </citation>
    <scope>IDENTIFICATION</scope>
</reference>
<dbReference type="AlphaFoldDB" id="A0A7N9CHX8"/>
<proteinExistence type="predicted"/>
<dbReference type="GeneTree" id="ENSGT00940000166898"/>
<reference evidence="1 2" key="1">
    <citation type="submission" date="2013-03" db="EMBL/GenBank/DDBJ databases">
        <authorList>
            <person name="Warren W."/>
            <person name="Wilson R.K."/>
        </authorList>
    </citation>
    <scope>NUCLEOTIDE SEQUENCE</scope>
</reference>